<feature type="domain" description="Tetracyclin repressor-like C-terminal" evidence="3">
    <location>
        <begin position="30"/>
        <end position="141"/>
    </location>
</feature>
<protein>
    <recommendedName>
        <fullName evidence="3">Tetracyclin repressor-like C-terminal domain-containing protein</fullName>
    </recommendedName>
</protein>
<keyword evidence="2" id="KW-0804">Transcription</keyword>
<evidence type="ECO:0000259" key="3">
    <source>
        <dbReference type="Pfam" id="PF16859"/>
    </source>
</evidence>
<evidence type="ECO:0000256" key="1">
    <source>
        <dbReference type="ARBA" id="ARBA00023015"/>
    </source>
</evidence>
<dbReference type="Proteomes" id="UP000294947">
    <property type="component" value="Unassembled WGS sequence"/>
</dbReference>
<comment type="caution">
    <text evidence="4">The sequence shown here is derived from an EMBL/GenBank/DDBJ whole genome shotgun (WGS) entry which is preliminary data.</text>
</comment>
<dbReference type="SUPFAM" id="SSF48498">
    <property type="entry name" value="Tetracyclin repressor-like, C-terminal domain"/>
    <property type="match status" value="1"/>
</dbReference>
<dbReference type="Gene3D" id="1.10.357.10">
    <property type="entry name" value="Tetracycline Repressor, domain 2"/>
    <property type="match status" value="1"/>
</dbReference>
<organism evidence="4 5">
    <name type="scientific">Saccharopolyspora elongata</name>
    <dbReference type="NCBI Taxonomy" id="2530387"/>
    <lineage>
        <taxon>Bacteria</taxon>
        <taxon>Bacillati</taxon>
        <taxon>Actinomycetota</taxon>
        <taxon>Actinomycetes</taxon>
        <taxon>Pseudonocardiales</taxon>
        <taxon>Pseudonocardiaceae</taxon>
        <taxon>Saccharopolyspora</taxon>
    </lineage>
</organism>
<gene>
    <name evidence="4" type="ORF">E1288_23850</name>
</gene>
<proteinExistence type="predicted"/>
<name>A0A4R4YR41_9PSEU</name>
<evidence type="ECO:0000313" key="4">
    <source>
        <dbReference type="EMBL" id="TDD47705.1"/>
    </source>
</evidence>
<dbReference type="InterPro" id="IPR011075">
    <property type="entry name" value="TetR_C"/>
</dbReference>
<keyword evidence="1" id="KW-0805">Transcription regulation</keyword>
<dbReference type="InterPro" id="IPR036271">
    <property type="entry name" value="Tet_transcr_reg_TetR-rel_C_sf"/>
</dbReference>
<sequence length="148" mass="15945">MRSATPGAARKTKDDLAVHALAHAVRPLDLPDTSDALGDLCELAISFVLQLSESPLGRVVLGVHAESGRRAQLAEPLRDRYLKPRDAAITEAIERARQQGALHPDLAAETIRDLLFGSLVYHWLSTGEPLDRATAEALIAAARRAISP</sequence>
<dbReference type="AlphaFoldDB" id="A0A4R4YR41"/>
<evidence type="ECO:0000256" key="2">
    <source>
        <dbReference type="ARBA" id="ARBA00023163"/>
    </source>
</evidence>
<dbReference type="EMBL" id="SMKW01000033">
    <property type="protein sequence ID" value="TDD47705.1"/>
    <property type="molecule type" value="Genomic_DNA"/>
</dbReference>
<evidence type="ECO:0000313" key="5">
    <source>
        <dbReference type="Proteomes" id="UP000294947"/>
    </source>
</evidence>
<dbReference type="OrthoDB" id="9796019at2"/>
<accession>A0A4R4YR41</accession>
<keyword evidence="5" id="KW-1185">Reference proteome</keyword>
<dbReference type="Pfam" id="PF16859">
    <property type="entry name" value="TetR_C_11"/>
    <property type="match status" value="1"/>
</dbReference>
<reference evidence="4 5" key="1">
    <citation type="submission" date="2019-03" db="EMBL/GenBank/DDBJ databases">
        <title>Draft genome sequences of novel Actinobacteria.</title>
        <authorList>
            <person name="Sahin N."/>
            <person name="Ay H."/>
            <person name="Saygin H."/>
        </authorList>
    </citation>
    <scope>NUCLEOTIDE SEQUENCE [LARGE SCALE GENOMIC DNA]</scope>
    <source>
        <strain evidence="4 5">7K502</strain>
    </source>
</reference>